<evidence type="ECO:0000313" key="1">
    <source>
        <dbReference type="EMBL" id="KAH0564852.1"/>
    </source>
</evidence>
<organism evidence="1 2">
    <name type="scientific">Trichoglossum hirsutum</name>
    <dbReference type="NCBI Taxonomy" id="265104"/>
    <lineage>
        <taxon>Eukaryota</taxon>
        <taxon>Fungi</taxon>
        <taxon>Dikarya</taxon>
        <taxon>Ascomycota</taxon>
        <taxon>Pezizomycotina</taxon>
        <taxon>Geoglossomycetes</taxon>
        <taxon>Geoglossales</taxon>
        <taxon>Geoglossaceae</taxon>
        <taxon>Trichoglossum</taxon>
    </lineage>
</organism>
<keyword evidence="2" id="KW-1185">Reference proteome</keyword>
<gene>
    <name evidence="1" type="ORF">GP486_001760</name>
</gene>
<comment type="caution">
    <text evidence="1">The sequence shown here is derived from an EMBL/GenBank/DDBJ whole genome shotgun (WGS) entry which is preliminary data.</text>
</comment>
<dbReference type="AlphaFoldDB" id="A0A9P8LGD7"/>
<reference evidence="1" key="1">
    <citation type="submission" date="2021-03" db="EMBL/GenBank/DDBJ databases">
        <title>Comparative genomics and phylogenomic investigation of the class Geoglossomycetes provide insights into ecological specialization and systematics.</title>
        <authorList>
            <person name="Melie T."/>
            <person name="Pirro S."/>
            <person name="Miller A.N."/>
            <person name="Quandt A."/>
        </authorList>
    </citation>
    <scope>NUCLEOTIDE SEQUENCE</scope>
    <source>
        <strain evidence="1">CAQ_001_2017</strain>
    </source>
</reference>
<proteinExistence type="predicted"/>
<sequence>MARGRVRHLEVAVLQYELSAVAGQKQGPTLELGGSEELAMSDLHSLKQGKLRGDLVEVTDICNSLPAKYRISEPLTRGGSIEDMRLAPIDENLGQL</sequence>
<protein>
    <submittedName>
        <fullName evidence="1">Uncharacterized protein</fullName>
    </submittedName>
</protein>
<accession>A0A9P8LGD7</accession>
<name>A0A9P8LGD7_9PEZI</name>
<dbReference type="Proteomes" id="UP000750711">
    <property type="component" value="Unassembled WGS sequence"/>
</dbReference>
<dbReference type="EMBL" id="JAGHQM010000169">
    <property type="protein sequence ID" value="KAH0564852.1"/>
    <property type="molecule type" value="Genomic_DNA"/>
</dbReference>
<evidence type="ECO:0000313" key="2">
    <source>
        <dbReference type="Proteomes" id="UP000750711"/>
    </source>
</evidence>